<comment type="caution">
    <text evidence="1">The sequence shown here is derived from an EMBL/GenBank/DDBJ whole genome shotgun (WGS) entry which is preliminary data.</text>
</comment>
<gene>
    <name evidence="1" type="ORF">QJV33_10130</name>
</gene>
<protein>
    <submittedName>
        <fullName evidence="1">Uncharacterized protein</fullName>
    </submittedName>
</protein>
<evidence type="ECO:0000313" key="1">
    <source>
        <dbReference type="EMBL" id="MDI2113625.1"/>
    </source>
</evidence>
<evidence type="ECO:0000313" key="2">
    <source>
        <dbReference type="Proteomes" id="UP001431775"/>
    </source>
</evidence>
<reference evidence="1" key="1">
    <citation type="submission" date="2023-05" db="EMBL/GenBank/DDBJ databases">
        <title>Whole genome sequence of Commensalibacter sp.</title>
        <authorList>
            <person name="Charoenyingcharoen P."/>
            <person name="Yukphan P."/>
        </authorList>
    </citation>
    <scope>NUCLEOTIDE SEQUENCE</scope>
    <source>
        <strain evidence="1">TBRC 10068</strain>
    </source>
</reference>
<dbReference type="RefSeq" id="WP_281463210.1">
    <property type="nucleotide sequence ID" value="NZ_JASBAN010000001.1"/>
</dbReference>
<dbReference type="Proteomes" id="UP001431775">
    <property type="component" value="Unassembled WGS sequence"/>
</dbReference>
<name>A0ABT6QBE0_9PROT</name>
<sequence>MKILHAFSTDLNQDITATKADSLFPEKIKSPQNFVCIDEVCRAPITCVNLANPAEKRKRVLHFKLSSELRPHTKDCCVQKDIDGQSKKISRNTNNHHNTNEDKEFIFHILPDDTKNKPEQYSNNNLGSSHLIKETSIKKTSTHQGYLEEVIDIFHNNPNQQILIKVEKKLFNIQELLTHIPNFQGDKQWHIYHGKGWINKKEDKYYIKFIENVLYHNLQYTASFFIMKNFILQLTSKNTIQKRLEKLSNISKPYQIFILTNNFKENKNFINLDFKGMRYCAFIEI</sequence>
<accession>A0ABT6QBE0</accession>
<proteinExistence type="predicted"/>
<dbReference type="EMBL" id="JASBAN010000001">
    <property type="protein sequence ID" value="MDI2113625.1"/>
    <property type="molecule type" value="Genomic_DNA"/>
</dbReference>
<keyword evidence="2" id="KW-1185">Reference proteome</keyword>
<organism evidence="1 2">
    <name type="scientific">Commensalibacter nepenthis</name>
    <dbReference type="NCBI Taxonomy" id="3043872"/>
    <lineage>
        <taxon>Bacteria</taxon>
        <taxon>Pseudomonadati</taxon>
        <taxon>Pseudomonadota</taxon>
        <taxon>Alphaproteobacteria</taxon>
        <taxon>Acetobacterales</taxon>
        <taxon>Acetobacteraceae</taxon>
    </lineage>
</organism>